<dbReference type="InterPro" id="IPR051311">
    <property type="entry name" value="DedA_domain"/>
</dbReference>
<feature type="domain" description="VTT" evidence="2">
    <location>
        <begin position="53"/>
        <end position="157"/>
    </location>
</feature>
<gene>
    <name evidence="3" type="ORF">DC094_18645</name>
</gene>
<dbReference type="Pfam" id="PF09335">
    <property type="entry name" value="VTT_dom"/>
    <property type="match status" value="1"/>
</dbReference>
<feature type="transmembrane region" description="Helical" evidence="1">
    <location>
        <begin position="169"/>
        <end position="190"/>
    </location>
</feature>
<dbReference type="OrthoDB" id="9130337at2"/>
<dbReference type="EMBL" id="QDDL01000011">
    <property type="protein sequence ID" value="PVZ64885.1"/>
    <property type="molecule type" value="Genomic_DNA"/>
</dbReference>
<accession>A0A2V1GT63</accession>
<keyword evidence="1" id="KW-0472">Membrane</keyword>
<keyword evidence="1" id="KW-1133">Transmembrane helix</keyword>
<evidence type="ECO:0000256" key="1">
    <source>
        <dbReference type="SAM" id="Phobius"/>
    </source>
</evidence>
<protein>
    <recommendedName>
        <fullName evidence="2">VTT domain-containing protein</fullName>
    </recommendedName>
</protein>
<dbReference type="InterPro" id="IPR032816">
    <property type="entry name" value="VTT_dom"/>
</dbReference>
<evidence type="ECO:0000313" key="4">
    <source>
        <dbReference type="Proteomes" id="UP000244906"/>
    </source>
</evidence>
<evidence type="ECO:0000313" key="3">
    <source>
        <dbReference type="EMBL" id="PVZ64885.1"/>
    </source>
</evidence>
<reference evidence="3 4" key="1">
    <citation type="submission" date="2018-04" db="EMBL/GenBank/DDBJ databases">
        <title>Thalassorhabdus spongiae gen. nov., sp. nov., isolated from a marine sponge in South-West Iceland.</title>
        <authorList>
            <person name="Knobloch S."/>
            <person name="Daussin A."/>
            <person name="Johannsson R."/>
            <person name="Marteinsson V.T."/>
        </authorList>
    </citation>
    <scope>NUCLEOTIDE SEQUENCE [LARGE SCALE GENOMIC DNA]</scope>
    <source>
        <strain evidence="3 4">Hp12</strain>
    </source>
</reference>
<feature type="transmembrane region" description="Helical" evidence="1">
    <location>
        <begin position="100"/>
        <end position="117"/>
    </location>
</feature>
<feature type="transmembrane region" description="Helical" evidence="1">
    <location>
        <begin position="20"/>
        <end position="43"/>
    </location>
</feature>
<name>A0A2V1GT63_9GAMM</name>
<evidence type="ECO:0000259" key="2">
    <source>
        <dbReference type="Pfam" id="PF09335"/>
    </source>
</evidence>
<feature type="transmembrane region" description="Helical" evidence="1">
    <location>
        <begin position="55"/>
        <end position="80"/>
    </location>
</feature>
<keyword evidence="1" id="KW-0812">Transmembrane</keyword>
<dbReference type="GO" id="GO:0005886">
    <property type="term" value="C:plasma membrane"/>
    <property type="evidence" value="ECO:0007669"/>
    <property type="project" value="TreeGrafter"/>
</dbReference>
<sequence length="194" mass="21726">MDLFLKLYQLVLKWAQHKFASWYLFLFSAAESIFFPIPVDAMLAPMALSQPKKAWRFAAIATIGSVGGAVIGYMLGSFFADTLVMPVIEWAGYQHHFDTVVSWFSEWGFWAILLAGFTPIPYKVFTVGAGVLNVAFLPFILGSIIGRSGRFFLVAGLMKWGGPAMEARLIKHIEWIGWGVLLLAVVWYLLRQLG</sequence>
<proteinExistence type="predicted"/>
<dbReference type="Proteomes" id="UP000244906">
    <property type="component" value="Unassembled WGS sequence"/>
</dbReference>
<dbReference type="AlphaFoldDB" id="A0A2V1GT63"/>
<feature type="transmembrane region" description="Helical" evidence="1">
    <location>
        <begin position="124"/>
        <end position="149"/>
    </location>
</feature>
<dbReference type="PANTHER" id="PTHR42709:SF11">
    <property type="entry name" value="DEDA FAMILY PROTEIN"/>
    <property type="match status" value="1"/>
</dbReference>
<keyword evidence="4" id="KW-1185">Reference proteome</keyword>
<organism evidence="3 4">
    <name type="scientific">Pelagibaculum spongiae</name>
    <dbReference type="NCBI Taxonomy" id="2080658"/>
    <lineage>
        <taxon>Bacteria</taxon>
        <taxon>Pseudomonadati</taxon>
        <taxon>Pseudomonadota</taxon>
        <taxon>Gammaproteobacteria</taxon>
        <taxon>Oceanospirillales</taxon>
        <taxon>Pelagibaculum</taxon>
    </lineage>
</organism>
<comment type="caution">
    <text evidence="3">The sequence shown here is derived from an EMBL/GenBank/DDBJ whole genome shotgun (WGS) entry which is preliminary data.</text>
</comment>
<dbReference type="PANTHER" id="PTHR42709">
    <property type="entry name" value="ALKALINE PHOSPHATASE LIKE PROTEIN"/>
    <property type="match status" value="1"/>
</dbReference>